<dbReference type="PANTHER" id="PTHR33336:SF15">
    <property type="entry name" value="ABM DOMAIN-CONTAINING PROTEIN"/>
    <property type="match status" value="1"/>
</dbReference>
<comment type="caution">
    <text evidence="2">The sequence shown here is derived from an EMBL/GenBank/DDBJ whole genome shotgun (WGS) entry which is preliminary data.</text>
</comment>
<dbReference type="Gene3D" id="3.30.70.100">
    <property type="match status" value="1"/>
</dbReference>
<reference evidence="3" key="1">
    <citation type="journal article" date="2019" name="Int. J. Syst. Evol. Microbiol.">
        <title>The Global Catalogue of Microorganisms (GCM) 10K type strain sequencing project: providing services to taxonomists for standard genome sequencing and annotation.</title>
        <authorList>
            <consortium name="The Broad Institute Genomics Platform"/>
            <consortium name="The Broad Institute Genome Sequencing Center for Infectious Disease"/>
            <person name="Wu L."/>
            <person name="Ma J."/>
        </authorList>
    </citation>
    <scope>NUCLEOTIDE SEQUENCE [LARGE SCALE GENOMIC DNA]</scope>
    <source>
        <strain evidence="3">CCUG 54522</strain>
    </source>
</reference>
<proteinExistence type="predicted"/>
<sequence length="101" mass="10442">MTDIPDGALHVVATIPIDPAKSAEAAAALSELAAATREEEGCYAYDVYESAAAPGTFVTVEAWRAQEDLDGHMATPHIAKAFEVLGPAVAGDIAIHPLKAV</sequence>
<dbReference type="PANTHER" id="PTHR33336">
    <property type="entry name" value="QUINOL MONOOXYGENASE YGIN-RELATED"/>
    <property type="match status" value="1"/>
</dbReference>
<dbReference type="InterPro" id="IPR007138">
    <property type="entry name" value="ABM_dom"/>
</dbReference>
<name>A0ABW1LEY1_9ACTN</name>
<protein>
    <submittedName>
        <fullName evidence="2">Quinol monooxygenase</fullName>
        <ecNumber evidence="2">1.-.-.-</ecNumber>
    </submittedName>
</protein>
<dbReference type="Proteomes" id="UP001596135">
    <property type="component" value="Unassembled WGS sequence"/>
</dbReference>
<organism evidence="2 3">
    <name type="scientific">Nocardioides hankookensis</name>
    <dbReference type="NCBI Taxonomy" id="443157"/>
    <lineage>
        <taxon>Bacteria</taxon>
        <taxon>Bacillati</taxon>
        <taxon>Actinomycetota</taxon>
        <taxon>Actinomycetes</taxon>
        <taxon>Propionibacteriales</taxon>
        <taxon>Nocardioidaceae</taxon>
        <taxon>Nocardioides</taxon>
    </lineage>
</organism>
<evidence type="ECO:0000313" key="3">
    <source>
        <dbReference type="Proteomes" id="UP001596135"/>
    </source>
</evidence>
<dbReference type="InterPro" id="IPR050744">
    <property type="entry name" value="AI-2_Isomerase_LsrG"/>
</dbReference>
<accession>A0ABW1LEY1</accession>
<keyword evidence="3" id="KW-1185">Reference proteome</keyword>
<evidence type="ECO:0000313" key="2">
    <source>
        <dbReference type="EMBL" id="MFC6041762.1"/>
    </source>
</evidence>
<gene>
    <name evidence="2" type="ORF">ACFPYL_01665</name>
</gene>
<dbReference type="PROSITE" id="PS51725">
    <property type="entry name" value="ABM"/>
    <property type="match status" value="1"/>
</dbReference>
<dbReference type="Pfam" id="PF03992">
    <property type="entry name" value="ABM"/>
    <property type="match status" value="1"/>
</dbReference>
<dbReference type="EMBL" id="JBHSRJ010000001">
    <property type="protein sequence ID" value="MFC6041762.1"/>
    <property type="molecule type" value="Genomic_DNA"/>
</dbReference>
<dbReference type="InterPro" id="IPR011008">
    <property type="entry name" value="Dimeric_a/b-barrel"/>
</dbReference>
<keyword evidence="2" id="KW-0560">Oxidoreductase</keyword>
<evidence type="ECO:0000259" key="1">
    <source>
        <dbReference type="PROSITE" id="PS51725"/>
    </source>
</evidence>
<dbReference type="EC" id="1.-.-.-" evidence="2"/>
<keyword evidence="2" id="KW-0503">Monooxygenase</keyword>
<dbReference type="GO" id="GO:0004497">
    <property type="term" value="F:monooxygenase activity"/>
    <property type="evidence" value="ECO:0007669"/>
    <property type="project" value="UniProtKB-KW"/>
</dbReference>
<dbReference type="RefSeq" id="WP_379149685.1">
    <property type="nucleotide sequence ID" value="NZ_JBHSRJ010000001.1"/>
</dbReference>
<feature type="domain" description="ABM" evidence="1">
    <location>
        <begin position="9"/>
        <end position="98"/>
    </location>
</feature>
<dbReference type="SUPFAM" id="SSF54909">
    <property type="entry name" value="Dimeric alpha+beta barrel"/>
    <property type="match status" value="1"/>
</dbReference>